<dbReference type="Gene3D" id="1.10.220.10">
    <property type="entry name" value="Annexin"/>
    <property type="match status" value="4"/>
</dbReference>
<evidence type="ECO:0000256" key="5">
    <source>
        <dbReference type="ARBA" id="ARBA00023302"/>
    </source>
</evidence>
<dbReference type="GO" id="GO:0012506">
    <property type="term" value="C:vesicle membrane"/>
    <property type="evidence" value="ECO:0007669"/>
    <property type="project" value="TreeGrafter"/>
</dbReference>
<dbReference type="GO" id="GO:0001786">
    <property type="term" value="F:phosphatidylserine binding"/>
    <property type="evidence" value="ECO:0007669"/>
    <property type="project" value="TreeGrafter"/>
</dbReference>
<reference evidence="7 8" key="1">
    <citation type="journal article" date="2020" name="ISME J.">
        <title>Uncovering the hidden diversity of litter-decomposition mechanisms in mushroom-forming fungi.</title>
        <authorList>
            <person name="Floudas D."/>
            <person name="Bentzer J."/>
            <person name="Ahren D."/>
            <person name="Johansson T."/>
            <person name="Persson P."/>
            <person name="Tunlid A."/>
        </authorList>
    </citation>
    <scope>NUCLEOTIDE SEQUENCE [LARGE SCALE GENOMIC DNA]</scope>
    <source>
        <strain evidence="7 8">CBS 291.85</strain>
    </source>
</reference>
<name>A0A8H5LX05_9AGAR</name>
<dbReference type="GO" id="GO:0005886">
    <property type="term" value="C:plasma membrane"/>
    <property type="evidence" value="ECO:0007669"/>
    <property type="project" value="TreeGrafter"/>
</dbReference>
<dbReference type="GO" id="GO:0005544">
    <property type="term" value="F:calcium-dependent phospholipid binding"/>
    <property type="evidence" value="ECO:0007669"/>
    <property type="project" value="UniProtKB-KW"/>
</dbReference>
<dbReference type="PANTHER" id="PTHR10502">
    <property type="entry name" value="ANNEXIN"/>
    <property type="match status" value="1"/>
</dbReference>
<dbReference type="Proteomes" id="UP000559256">
    <property type="component" value="Unassembled WGS sequence"/>
</dbReference>
<keyword evidence="4" id="KW-0041">Annexin</keyword>
<dbReference type="SUPFAM" id="SSF51322">
    <property type="entry name" value="Cyanovirin-N"/>
    <property type="match status" value="2"/>
</dbReference>
<dbReference type="GO" id="GO:0005634">
    <property type="term" value="C:nucleus"/>
    <property type="evidence" value="ECO:0007669"/>
    <property type="project" value="TreeGrafter"/>
</dbReference>
<dbReference type="InterPro" id="IPR037104">
    <property type="entry name" value="Annexin_sf"/>
</dbReference>
<keyword evidence="5" id="KW-0111">Calcium/phospholipid-binding</keyword>
<keyword evidence="3" id="KW-0106">Calcium</keyword>
<evidence type="ECO:0000256" key="4">
    <source>
        <dbReference type="ARBA" id="ARBA00023216"/>
    </source>
</evidence>
<gene>
    <name evidence="7" type="ORF">D9758_005265</name>
</gene>
<evidence type="ECO:0000313" key="8">
    <source>
        <dbReference type="Proteomes" id="UP000559256"/>
    </source>
</evidence>
<dbReference type="PROSITE" id="PS51897">
    <property type="entry name" value="ANNEXIN_2"/>
    <property type="match status" value="3"/>
</dbReference>
<keyword evidence="2" id="KW-0677">Repeat</keyword>
<dbReference type="AlphaFoldDB" id="A0A8H5LX05"/>
<dbReference type="Pfam" id="PF08881">
    <property type="entry name" value="CVNH"/>
    <property type="match status" value="2"/>
</dbReference>
<dbReference type="PRINTS" id="PR00196">
    <property type="entry name" value="ANNEXIN"/>
</dbReference>
<dbReference type="SMART" id="SM00335">
    <property type="entry name" value="ANX"/>
    <property type="match status" value="4"/>
</dbReference>
<keyword evidence="8" id="KW-1185">Reference proteome</keyword>
<dbReference type="GO" id="GO:0005737">
    <property type="term" value="C:cytoplasm"/>
    <property type="evidence" value="ECO:0007669"/>
    <property type="project" value="TreeGrafter"/>
</dbReference>
<dbReference type="SUPFAM" id="SSF47874">
    <property type="entry name" value="Annexin"/>
    <property type="match status" value="1"/>
</dbReference>
<protein>
    <recommendedName>
        <fullName evidence="6">Cyanovirin-N domain-containing protein</fullName>
    </recommendedName>
</protein>
<dbReference type="Pfam" id="PF00191">
    <property type="entry name" value="Annexin"/>
    <property type="match status" value="3"/>
</dbReference>
<comment type="caution">
    <text evidence="7">The sequence shown here is derived from an EMBL/GenBank/DDBJ whole genome shotgun (WGS) entry which is preliminary data.</text>
</comment>
<dbReference type="InterPro" id="IPR001464">
    <property type="entry name" value="Annexin"/>
</dbReference>
<dbReference type="EMBL" id="JAACJM010000005">
    <property type="protein sequence ID" value="KAF5372456.1"/>
    <property type="molecule type" value="Genomic_DNA"/>
</dbReference>
<dbReference type="Gene3D" id="2.30.60.10">
    <property type="entry name" value="Cyanovirin-N"/>
    <property type="match status" value="2"/>
</dbReference>
<evidence type="ECO:0000256" key="3">
    <source>
        <dbReference type="ARBA" id="ARBA00022837"/>
    </source>
</evidence>
<dbReference type="PANTHER" id="PTHR10502:SF102">
    <property type="entry name" value="ANNEXIN B11"/>
    <property type="match status" value="1"/>
</dbReference>
<dbReference type="InterPro" id="IPR011058">
    <property type="entry name" value="Cyanovirin-N"/>
</dbReference>
<dbReference type="SMART" id="SM01111">
    <property type="entry name" value="CVNH"/>
    <property type="match status" value="2"/>
</dbReference>
<proteinExistence type="inferred from homology"/>
<dbReference type="FunFam" id="1.10.220.10:FF:000002">
    <property type="entry name" value="Annexin"/>
    <property type="match status" value="1"/>
</dbReference>
<dbReference type="GO" id="GO:0005509">
    <property type="term" value="F:calcium ion binding"/>
    <property type="evidence" value="ECO:0007669"/>
    <property type="project" value="InterPro"/>
</dbReference>
<evidence type="ECO:0000259" key="6">
    <source>
        <dbReference type="SMART" id="SM01111"/>
    </source>
</evidence>
<sequence length="857" mass="93930">MPFDKTCINPRLSKDKLDLVIDCKTQNGGTVERTLSLDTLLGSYNGKFKWGSHSFTSTARNISLDGSILKAELKQLAGNWVADKIDLSLHIKNDNGKLVPIDATTLKVPNPSPPPTPVPLSTSSIIDPPPAYHKESLTKFSAYRTYCSSQFKSQESRSSSYFMYSVASDKLRLVGSTLHAECLKLDGSYAAQTLDLAKYIGVVNGHLVWGCRDFHSACRSVKLEGYVLHAECHDEKKVVIKSSLDLSRYLHSYDGVLSVKVAVDSSELSKLFSEARWLKLRVVTEPDSSVIIGGSAFKSVFHSLAEATSAYVHTEMTQYLADTIGQDIKSLLIGKVRAEMTETVTASMTMALQKQLSEKIEVAFAATKKTVIESCDEVINVAVNKVSTQCTESVVLSVGEHVAAQCNLAIASATQEVASTAITHFRENVEILMEQQMVVASTRRARTEAALLAVYKELGAEGVLGSFGDADHPSYVPSKTPLPGPGARHGQHTQQVFYLGTPIPSLHLQTSSLVTLVPGYNPNTDVEKIRKATKGWGTDEAAVISTLAPLSALHLAALGAAFKASVGENLVDILRSETSGWFKSTLQAIALGPLFYDVHLIDEALRGAGTDEQLLTELVTDRTLEDMRLLKEGYAYKHRKGGDVDALEREARGGLSGVVKTLFTISLSSHRAPENAPVDHALVEKDIKVLYEAGQGKIGTDEIAFCDVLVNRSRAHLGVLCEAYEKKYQKLTKVIKSEFSGQLRDTLLYIIQGAKAPNDKSKDHKDKKNKDHKAPVIPETWGIIRDVKLLEKSMKGLGTNNKELVRRIIRLHWSPTRFRLIKDAYYHKYGKSLEDRVAGETSGDYKKLLVAVIRVTG</sequence>
<evidence type="ECO:0000256" key="2">
    <source>
        <dbReference type="ARBA" id="ARBA00022737"/>
    </source>
</evidence>
<feature type="domain" description="Cyanovirin-N" evidence="6">
    <location>
        <begin position="163"/>
        <end position="259"/>
    </location>
</feature>
<accession>A0A8H5LX05</accession>
<organism evidence="7 8">
    <name type="scientific">Tetrapyrgos nigripes</name>
    <dbReference type="NCBI Taxonomy" id="182062"/>
    <lineage>
        <taxon>Eukaryota</taxon>
        <taxon>Fungi</taxon>
        <taxon>Dikarya</taxon>
        <taxon>Basidiomycota</taxon>
        <taxon>Agaricomycotina</taxon>
        <taxon>Agaricomycetes</taxon>
        <taxon>Agaricomycetidae</taxon>
        <taxon>Agaricales</taxon>
        <taxon>Marasmiineae</taxon>
        <taxon>Marasmiaceae</taxon>
        <taxon>Tetrapyrgos</taxon>
    </lineage>
</organism>
<dbReference type="InterPro" id="IPR018502">
    <property type="entry name" value="Annexin_repeat"/>
</dbReference>
<dbReference type="OrthoDB" id="3056812at2759"/>
<evidence type="ECO:0000313" key="7">
    <source>
        <dbReference type="EMBL" id="KAF5372456.1"/>
    </source>
</evidence>
<dbReference type="InterPro" id="IPR036673">
    <property type="entry name" value="Cyanovirin-N_sf"/>
</dbReference>
<evidence type="ECO:0000256" key="1">
    <source>
        <dbReference type="ARBA" id="ARBA00007831"/>
    </source>
</evidence>
<comment type="similarity">
    <text evidence="1">Belongs to the annexin family.</text>
</comment>
<feature type="domain" description="Cyanovirin-N" evidence="6">
    <location>
        <begin position="2"/>
        <end position="100"/>
    </location>
</feature>